<dbReference type="Pfam" id="PF00931">
    <property type="entry name" value="NB-ARC"/>
    <property type="match status" value="1"/>
</dbReference>
<dbReference type="InterPro" id="IPR058922">
    <property type="entry name" value="WHD_DRP"/>
</dbReference>
<dbReference type="Pfam" id="PF18052">
    <property type="entry name" value="Rx_N"/>
    <property type="match status" value="1"/>
</dbReference>
<dbReference type="PRINTS" id="PR00364">
    <property type="entry name" value="DISEASERSIST"/>
</dbReference>
<evidence type="ECO:0000256" key="1">
    <source>
        <dbReference type="ARBA" id="ARBA00008894"/>
    </source>
</evidence>
<dbReference type="InterPro" id="IPR042197">
    <property type="entry name" value="Apaf_helical"/>
</dbReference>
<gene>
    <name evidence="10" type="ORF">U9M48_001429</name>
</gene>
<reference evidence="10 11" key="1">
    <citation type="submission" date="2024-02" db="EMBL/GenBank/DDBJ databases">
        <title>High-quality chromosome-scale genome assembly of Pensacola bahiagrass (Paspalum notatum Flugge var. saurae).</title>
        <authorList>
            <person name="Vega J.M."/>
            <person name="Podio M."/>
            <person name="Orjuela J."/>
            <person name="Siena L.A."/>
            <person name="Pessino S.C."/>
            <person name="Combes M.C."/>
            <person name="Mariac C."/>
            <person name="Albertini E."/>
            <person name="Pupilli F."/>
            <person name="Ortiz J.P.A."/>
            <person name="Leblanc O."/>
        </authorList>
    </citation>
    <scope>NUCLEOTIDE SEQUENCE [LARGE SCALE GENOMIC DNA]</scope>
    <source>
        <strain evidence="10">R1</strain>
        <tissue evidence="10">Leaf</tissue>
    </source>
</reference>
<evidence type="ECO:0000259" key="7">
    <source>
        <dbReference type="Pfam" id="PF00931"/>
    </source>
</evidence>
<dbReference type="SUPFAM" id="SSF52540">
    <property type="entry name" value="P-loop containing nucleoside triphosphate hydrolases"/>
    <property type="match status" value="1"/>
</dbReference>
<dbReference type="InterPro" id="IPR036388">
    <property type="entry name" value="WH-like_DNA-bd_sf"/>
</dbReference>
<dbReference type="Proteomes" id="UP001341281">
    <property type="component" value="Chromosome 01"/>
</dbReference>
<dbReference type="GO" id="GO:0006952">
    <property type="term" value="P:defense response"/>
    <property type="evidence" value="ECO:0007669"/>
    <property type="project" value="UniProtKB-KW"/>
</dbReference>
<dbReference type="Pfam" id="PF23559">
    <property type="entry name" value="WHD_DRP"/>
    <property type="match status" value="1"/>
</dbReference>
<dbReference type="Gene3D" id="1.10.8.430">
    <property type="entry name" value="Helical domain of apoptotic protease-activating factors"/>
    <property type="match status" value="1"/>
</dbReference>
<proteinExistence type="inferred from homology"/>
<dbReference type="FunFam" id="3.40.50.300:FF:001091">
    <property type="entry name" value="Probable disease resistance protein At1g61300"/>
    <property type="match status" value="1"/>
</dbReference>
<dbReference type="Gene3D" id="1.20.5.4130">
    <property type="match status" value="1"/>
</dbReference>
<comment type="similarity">
    <text evidence="1">Belongs to the disease resistance NB-LRR family.</text>
</comment>
<keyword evidence="2" id="KW-0433">Leucine-rich repeat</keyword>
<evidence type="ECO:0000256" key="5">
    <source>
        <dbReference type="ARBA" id="ARBA00022821"/>
    </source>
</evidence>
<evidence type="ECO:0000259" key="8">
    <source>
        <dbReference type="Pfam" id="PF18052"/>
    </source>
</evidence>
<organism evidence="10 11">
    <name type="scientific">Paspalum notatum var. saurae</name>
    <dbReference type="NCBI Taxonomy" id="547442"/>
    <lineage>
        <taxon>Eukaryota</taxon>
        <taxon>Viridiplantae</taxon>
        <taxon>Streptophyta</taxon>
        <taxon>Embryophyta</taxon>
        <taxon>Tracheophyta</taxon>
        <taxon>Spermatophyta</taxon>
        <taxon>Magnoliopsida</taxon>
        <taxon>Liliopsida</taxon>
        <taxon>Poales</taxon>
        <taxon>Poaceae</taxon>
        <taxon>PACMAD clade</taxon>
        <taxon>Panicoideae</taxon>
        <taxon>Andropogonodae</taxon>
        <taxon>Paspaleae</taxon>
        <taxon>Paspalinae</taxon>
        <taxon>Paspalum</taxon>
    </lineage>
</organism>
<dbReference type="InterPro" id="IPR041118">
    <property type="entry name" value="Rx_N"/>
</dbReference>
<dbReference type="AlphaFoldDB" id="A0AAQ3PLZ2"/>
<keyword evidence="6" id="KW-0067">ATP-binding</keyword>
<keyword evidence="5" id="KW-0611">Plant defense</keyword>
<evidence type="ECO:0000313" key="10">
    <source>
        <dbReference type="EMBL" id="WVZ50143.1"/>
    </source>
</evidence>
<feature type="domain" description="Disease resistance N-terminal" evidence="8">
    <location>
        <begin position="14"/>
        <end position="92"/>
    </location>
</feature>
<evidence type="ECO:0000256" key="4">
    <source>
        <dbReference type="ARBA" id="ARBA00022741"/>
    </source>
</evidence>
<evidence type="ECO:0000256" key="6">
    <source>
        <dbReference type="ARBA" id="ARBA00022840"/>
    </source>
</evidence>
<sequence>MAEAVAGLLTSAFINLAKDKLGSAIARQANLLWNFGGDLEDMKDTLDTIYAALEDAERQSVRETSVRLWLKRLKHAALDITDMLEDYQDTSDHATTAKAHYATSFNFRQGTTKSIEKCYDERETISHMTEEPIIGRDGEKQKIIDLLSADTNNDEIVIVPIYGLGGMGKSTLAQQVYNDDQFKKYDHRIWVYVSQDFNLLKIGRSIISQLPIDGGQLNSDTQRVKNNCIGNLLHGKKVLVVLDDLWEDQQTELDKLRMLLRVNDSMIRVIVTTRREDIARKISTNEPYKLQPLKDDICWEIIKRSSKFDLKSNKDKLEEIGLDIAKKCGGVALAAQAIGFMLRSKDDEYGWTTINNSDIWNEPCKDNDVLPSLKLIYEKMPPQLRICFSYCAIFPKGHNIVEDDLVHQWIALGFIEYSKGMECIKILLEMSFLQVSKFPSIHNRYTQDETNTLRHEYMSHGLL</sequence>
<dbReference type="EMBL" id="CP144745">
    <property type="protein sequence ID" value="WVZ50143.1"/>
    <property type="molecule type" value="Genomic_DNA"/>
</dbReference>
<dbReference type="PANTHER" id="PTHR36766">
    <property type="entry name" value="PLANT BROAD-SPECTRUM MILDEW RESISTANCE PROTEIN RPW8"/>
    <property type="match status" value="1"/>
</dbReference>
<evidence type="ECO:0000259" key="9">
    <source>
        <dbReference type="Pfam" id="PF23559"/>
    </source>
</evidence>
<dbReference type="Gene3D" id="3.40.50.300">
    <property type="entry name" value="P-loop containing nucleotide triphosphate hydrolases"/>
    <property type="match status" value="1"/>
</dbReference>
<dbReference type="InterPro" id="IPR027417">
    <property type="entry name" value="P-loop_NTPase"/>
</dbReference>
<dbReference type="GO" id="GO:0043531">
    <property type="term" value="F:ADP binding"/>
    <property type="evidence" value="ECO:0007669"/>
    <property type="project" value="InterPro"/>
</dbReference>
<keyword evidence="11" id="KW-1185">Reference proteome</keyword>
<name>A0AAQ3PLZ2_PASNO</name>
<protein>
    <submittedName>
        <fullName evidence="10">Uncharacterized protein</fullName>
    </submittedName>
</protein>
<accession>A0AAQ3PLZ2</accession>
<dbReference type="GO" id="GO:0005524">
    <property type="term" value="F:ATP binding"/>
    <property type="evidence" value="ECO:0007669"/>
    <property type="project" value="UniProtKB-KW"/>
</dbReference>
<keyword evidence="4" id="KW-0547">Nucleotide-binding</keyword>
<evidence type="ECO:0000256" key="2">
    <source>
        <dbReference type="ARBA" id="ARBA00022614"/>
    </source>
</evidence>
<evidence type="ECO:0000313" key="11">
    <source>
        <dbReference type="Proteomes" id="UP001341281"/>
    </source>
</evidence>
<feature type="domain" description="NB-ARC" evidence="7">
    <location>
        <begin position="138"/>
        <end position="304"/>
    </location>
</feature>
<evidence type="ECO:0000256" key="3">
    <source>
        <dbReference type="ARBA" id="ARBA00022737"/>
    </source>
</evidence>
<dbReference type="Gene3D" id="1.10.10.10">
    <property type="entry name" value="Winged helix-like DNA-binding domain superfamily/Winged helix DNA-binding domain"/>
    <property type="match status" value="1"/>
</dbReference>
<keyword evidence="3" id="KW-0677">Repeat</keyword>
<dbReference type="InterPro" id="IPR002182">
    <property type="entry name" value="NB-ARC"/>
</dbReference>
<feature type="domain" description="Disease resistance protein winged helix" evidence="9">
    <location>
        <begin position="393"/>
        <end position="437"/>
    </location>
</feature>